<keyword evidence="2" id="KW-1185">Reference proteome</keyword>
<evidence type="ECO:0000313" key="2">
    <source>
        <dbReference type="Proteomes" id="UP000308600"/>
    </source>
</evidence>
<sequence length="501" mass="56607">MSKGNPTSSVPEPHAVFPLTLLDTLPASSSVNVAWLVRGRLDTELIRTSIGRVTNKWRLLAARVEFAKNEFPYPLQLRIPLAPELDESEYKTFEFTETINTIPLTQYVQLPVPTIHPALPHHLTRHQHTPKFTQEWIKRSLPLLWWHVTHFPSSLGGIGIEDDYTCIGFSFPHGVFDGVGSALILRALEAEMYQRDWDAPPPMQEGLNANPLLEIIEARTKELEFVKNDGSNSVPYAFFTIGGIWLVICFLWRHFWQERWYGATKKTLVLPSWMVKDLVDEAKEELQNEGITTPITTGDVVAAWLYKTIYSDGTPGHHTTFLSNIGSFRVTIAPNVGLQRYPHNCFLPLPYPVLTVTELQATPVYRLACILAQACESRSPEEPIRAYTFLQASYSKTKPLAMWYHPPGVDDDLVLSNKAVLKMGEVDWGMVGGKETICVYRSLSSSVPIIFSNMGVVNGWIKGSHGSGDGKLVIEIVLNQARWKKLEEWVTNLEKQKKKEE</sequence>
<dbReference type="Proteomes" id="UP000308600">
    <property type="component" value="Unassembled WGS sequence"/>
</dbReference>
<proteinExistence type="predicted"/>
<accession>A0ACD3B9F0</accession>
<organism evidence="1 2">
    <name type="scientific">Pluteus cervinus</name>
    <dbReference type="NCBI Taxonomy" id="181527"/>
    <lineage>
        <taxon>Eukaryota</taxon>
        <taxon>Fungi</taxon>
        <taxon>Dikarya</taxon>
        <taxon>Basidiomycota</taxon>
        <taxon>Agaricomycotina</taxon>
        <taxon>Agaricomycetes</taxon>
        <taxon>Agaricomycetidae</taxon>
        <taxon>Agaricales</taxon>
        <taxon>Pluteineae</taxon>
        <taxon>Pluteaceae</taxon>
        <taxon>Pluteus</taxon>
    </lineage>
</organism>
<name>A0ACD3B9F0_9AGAR</name>
<protein>
    <submittedName>
        <fullName evidence="1">Uncharacterized protein</fullName>
    </submittedName>
</protein>
<evidence type="ECO:0000313" key="1">
    <source>
        <dbReference type="EMBL" id="TFK74728.1"/>
    </source>
</evidence>
<dbReference type="EMBL" id="ML208266">
    <property type="protein sequence ID" value="TFK74728.1"/>
    <property type="molecule type" value="Genomic_DNA"/>
</dbReference>
<gene>
    <name evidence="1" type="ORF">BDN72DRAFT_759251</name>
</gene>
<reference evidence="1 2" key="1">
    <citation type="journal article" date="2019" name="Nat. Ecol. Evol.">
        <title>Megaphylogeny resolves global patterns of mushroom evolution.</title>
        <authorList>
            <person name="Varga T."/>
            <person name="Krizsan K."/>
            <person name="Foldi C."/>
            <person name="Dima B."/>
            <person name="Sanchez-Garcia M."/>
            <person name="Sanchez-Ramirez S."/>
            <person name="Szollosi G.J."/>
            <person name="Szarkandi J.G."/>
            <person name="Papp V."/>
            <person name="Albert L."/>
            <person name="Andreopoulos W."/>
            <person name="Angelini C."/>
            <person name="Antonin V."/>
            <person name="Barry K.W."/>
            <person name="Bougher N.L."/>
            <person name="Buchanan P."/>
            <person name="Buyck B."/>
            <person name="Bense V."/>
            <person name="Catcheside P."/>
            <person name="Chovatia M."/>
            <person name="Cooper J."/>
            <person name="Damon W."/>
            <person name="Desjardin D."/>
            <person name="Finy P."/>
            <person name="Geml J."/>
            <person name="Haridas S."/>
            <person name="Hughes K."/>
            <person name="Justo A."/>
            <person name="Karasinski D."/>
            <person name="Kautmanova I."/>
            <person name="Kiss B."/>
            <person name="Kocsube S."/>
            <person name="Kotiranta H."/>
            <person name="LaButti K.M."/>
            <person name="Lechner B.E."/>
            <person name="Liimatainen K."/>
            <person name="Lipzen A."/>
            <person name="Lukacs Z."/>
            <person name="Mihaltcheva S."/>
            <person name="Morgado L.N."/>
            <person name="Niskanen T."/>
            <person name="Noordeloos M.E."/>
            <person name="Ohm R.A."/>
            <person name="Ortiz-Santana B."/>
            <person name="Ovrebo C."/>
            <person name="Racz N."/>
            <person name="Riley R."/>
            <person name="Savchenko A."/>
            <person name="Shiryaev A."/>
            <person name="Soop K."/>
            <person name="Spirin V."/>
            <person name="Szebenyi C."/>
            <person name="Tomsovsky M."/>
            <person name="Tulloss R.E."/>
            <person name="Uehling J."/>
            <person name="Grigoriev I.V."/>
            <person name="Vagvolgyi C."/>
            <person name="Papp T."/>
            <person name="Martin F.M."/>
            <person name="Miettinen O."/>
            <person name="Hibbett D.S."/>
            <person name="Nagy L.G."/>
        </authorList>
    </citation>
    <scope>NUCLEOTIDE SEQUENCE [LARGE SCALE GENOMIC DNA]</scope>
    <source>
        <strain evidence="1 2">NL-1719</strain>
    </source>
</reference>